<keyword evidence="1" id="KW-0067">ATP-binding</keyword>
<accession>A0A848MAU9</accession>
<dbReference type="PANTHER" id="PTHR24347">
    <property type="entry name" value="SERINE/THREONINE-PROTEIN KINASE"/>
    <property type="match status" value="1"/>
</dbReference>
<dbReference type="InterPro" id="IPR000719">
    <property type="entry name" value="Prot_kinase_dom"/>
</dbReference>
<dbReference type="AlphaFoldDB" id="A0A848MAU9"/>
<protein>
    <submittedName>
        <fullName evidence="3">Protein kinase family protein</fullName>
    </submittedName>
</protein>
<feature type="binding site" evidence="1">
    <location>
        <position position="48"/>
    </location>
    <ligand>
        <name>ATP</name>
        <dbReference type="ChEBI" id="CHEBI:30616"/>
    </ligand>
</feature>
<keyword evidence="1" id="KW-0547">Nucleotide-binding</keyword>
<gene>
    <name evidence="3" type="ORF">HII30_18035</name>
</gene>
<dbReference type="InterPro" id="IPR017441">
    <property type="entry name" value="Protein_kinase_ATP_BS"/>
</dbReference>
<comment type="caution">
    <text evidence="3">The sequence shown here is derived from an EMBL/GenBank/DDBJ whole genome shotgun (WGS) entry which is preliminary data.</text>
</comment>
<organism evidence="3 4">
    <name type="scientific">Paenibacillus lemnae</name>
    <dbReference type="NCBI Taxonomy" id="1330551"/>
    <lineage>
        <taxon>Bacteria</taxon>
        <taxon>Bacillati</taxon>
        <taxon>Bacillota</taxon>
        <taxon>Bacilli</taxon>
        <taxon>Bacillales</taxon>
        <taxon>Paenibacillaceae</taxon>
        <taxon>Paenibacillus</taxon>
    </lineage>
</organism>
<dbReference type="PROSITE" id="PS00107">
    <property type="entry name" value="PROTEIN_KINASE_ATP"/>
    <property type="match status" value="1"/>
</dbReference>
<dbReference type="Pfam" id="PF00069">
    <property type="entry name" value="Pkinase"/>
    <property type="match status" value="1"/>
</dbReference>
<proteinExistence type="predicted"/>
<dbReference type="RefSeq" id="WP_169506442.1">
    <property type="nucleotide sequence ID" value="NZ_JABBPN010000021.1"/>
</dbReference>
<dbReference type="SUPFAM" id="SSF56112">
    <property type="entry name" value="Protein kinase-like (PK-like)"/>
    <property type="match status" value="1"/>
</dbReference>
<dbReference type="InterPro" id="IPR011009">
    <property type="entry name" value="Kinase-like_dom_sf"/>
</dbReference>
<keyword evidence="3" id="KW-0418">Kinase</keyword>
<keyword evidence="3" id="KW-0808">Transferase</keyword>
<keyword evidence="4" id="KW-1185">Reference proteome</keyword>
<sequence>MRAWRDYPAEPRTQLASRYTVLKLIGEGSYGLIYLCEDAISGDFVAVKQARCSKGRFARQLLDRETHILKSLKHTQFPAYLNHFTEKLHSYLVMSYLSGDTLEDLIFEQGKTYNERQCLSVTIQLLELVVPLHQQGWVHLDLRIPNVLFQKNKLYLIDFGLARRIGEAPCPSSSAEDHKPPEEQSDLEDIGHFMLFMLYSSFTPDVNTAADGTASWQEELNLSLKIKHIIERLLAVTTPYASSAHALEEIRASHNV</sequence>
<dbReference type="CDD" id="cd00180">
    <property type="entry name" value="PKc"/>
    <property type="match status" value="1"/>
</dbReference>
<dbReference type="GO" id="GO:0004672">
    <property type="term" value="F:protein kinase activity"/>
    <property type="evidence" value="ECO:0007669"/>
    <property type="project" value="InterPro"/>
</dbReference>
<evidence type="ECO:0000313" key="3">
    <source>
        <dbReference type="EMBL" id="NMO97666.1"/>
    </source>
</evidence>
<name>A0A848MAU9_PAELE</name>
<dbReference type="EMBL" id="JABBPN010000021">
    <property type="protein sequence ID" value="NMO97666.1"/>
    <property type="molecule type" value="Genomic_DNA"/>
</dbReference>
<evidence type="ECO:0000259" key="2">
    <source>
        <dbReference type="PROSITE" id="PS50011"/>
    </source>
</evidence>
<feature type="domain" description="Protein kinase" evidence="2">
    <location>
        <begin position="19"/>
        <end position="256"/>
    </location>
</feature>
<evidence type="ECO:0000256" key="1">
    <source>
        <dbReference type="PROSITE-ProRule" id="PRU10141"/>
    </source>
</evidence>
<reference evidence="3 4" key="1">
    <citation type="submission" date="2020-04" db="EMBL/GenBank/DDBJ databases">
        <title>Paenibacillus algicola sp. nov., a novel marine bacterium producing alginate lyase.</title>
        <authorList>
            <person name="Huang H."/>
        </authorList>
    </citation>
    <scope>NUCLEOTIDE SEQUENCE [LARGE SCALE GENOMIC DNA]</scope>
    <source>
        <strain evidence="3 4">L7-75</strain>
    </source>
</reference>
<evidence type="ECO:0000313" key="4">
    <source>
        <dbReference type="Proteomes" id="UP000565468"/>
    </source>
</evidence>
<dbReference type="Proteomes" id="UP000565468">
    <property type="component" value="Unassembled WGS sequence"/>
</dbReference>
<dbReference type="GO" id="GO:0005524">
    <property type="term" value="F:ATP binding"/>
    <property type="evidence" value="ECO:0007669"/>
    <property type="project" value="UniProtKB-UniRule"/>
</dbReference>
<dbReference type="PROSITE" id="PS50011">
    <property type="entry name" value="PROTEIN_KINASE_DOM"/>
    <property type="match status" value="1"/>
</dbReference>
<dbReference type="Gene3D" id="1.10.510.10">
    <property type="entry name" value="Transferase(Phosphotransferase) domain 1"/>
    <property type="match status" value="1"/>
</dbReference>